<gene>
    <name evidence="10" type="ORF">ACFQ3U_13660</name>
</gene>
<dbReference type="Gene3D" id="3.90.1150.10">
    <property type="entry name" value="Aspartate Aminotransferase, domain 1"/>
    <property type="match status" value="1"/>
</dbReference>
<evidence type="ECO:0000313" key="10">
    <source>
        <dbReference type="EMBL" id="MFD1202943.1"/>
    </source>
</evidence>
<reference evidence="11" key="1">
    <citation type="journal article" date="2019" name="Int. J. Syst. Evol. Microbiol.">
        <title>The Global Catalogue of Microorganisms (GCM) 10K type strain sequencing project: providing services to taxonomists for standard genome sequencing and annotation.</title>
        <authorList>
            <consortium name="The Broad Institute Genomics Platform"/>
            <consortium name="The Broad Institute Genome Sequencing Center for Infectious Disease"/>
            <person name="Wu L."/>
            <person name="Ma J."/>
        </authorList>
    </citation>
    <scope>NUCLEOTIDE SEQUENCE [LARGE SCALE GENOMIC DNA]</scope>
    <source>
        <strain evidence="11">CCUG 50213</strain>
    </source>
</reference>
<evidence type="ECO:0000256" key="8">
    <source>
        <dbReference type="SAM" id="MobiDB-lite"/>
    </source>
</evidence>
<comment type="cofactor">
    <cofactor evidence="1 7">
        <name>pyridoxal 5'-phosphate</name>
        <dbReference type="ChEBI" id="CHEBI:597326"/>
    </cofactor>
</comment>
<dbReference type="SUPFAM" id="SSF53383">
    <property type="entry name" value="PLP-dependent transferases"/>
    <property type="match status" value="1"/>
</dbReference>
<dbReference type="Gene3D" id="3.40.640.10">
    <property type="entry name" value="Type I PLP-dependent aspartate aminotransferase-like (Major domain)"/>
    <property type="match status" value="1"/>
</dbReference>
<dbReference type="InterPro" id="IPR015422">
    <property type="entry name" value="PyrdxlP-dep_Trfase_small"/>
</dbReference>
<dbReference type="CDD" id="cd06453">
    <property type="entry name" value="SufS_like"/>
    <property type="match status" value="1"/>
</dbReference>
<accession>A0ABW3TT08</accession>
<keyword evidence="5" id="KW-0663">Pyridoxal phosphate</keyword>
<evidence type="ECO:0000256" key="5">
    <source>
        <dbReference type="ARBA" id="ARBA00022898"/>
    </source>
</evidence>
<dbReference type="EMBL" id="JBHTLY010000007">
    <property type="protein sequence ID" value="MFD1202943.1"/>
    <property type="molecule type" value="Genomic_DNA"/>
</dbReference>
<sequence length="456" mass="47514">MHASVSSKHPASSVRSADPGGRVSLEEVGRLRAAFPYFAGIDERAAAGAEPAQAPAYLDSAATSQRPLAVLDAERQFLERSNAAVHRGTSGAVGAATGAFEGARALIAEFVGTAAPEQIVWAENATDALNLVTLGIGEANAGNGVAGSERFALGTGDEILITEAEHHANLIPWQRLAKKTGAALRFIPVREDGTWTLDDARQALNEKTRFFAFAHVSNVTGMVAPVAELVELAHAVGAVTVVDACQSVPHIPVDFGALGVDFAAFSGHKMLGPNGIGVLYGTPEMLAALPASRTGGSAITRVTMEEAEFMPPPLRFEAGTQPVSQVVGLGAAAQFLTAVGMDRVAAREHELVERLVAGIAELRGVRLLGPADTSQRVALTAVSVEGLHAHDVGQFLDEQGVLVRVGHHCAQPLHRALGMASSTRASVHVTTTEDEVDRFLAAIAGAQQYFGTEVSA</sequence>
<dbReference type="PANTHER" id="PTHR43586:SF8">
    <property type="entry name" value="CYSTEINE DESULFURASE 1, CHLOROPLASTIC"/>
    <property type="match status" value="1"/>
</dbReference>
<feature type="region of interest" description="Disordered" evidence="8">
    <location>
        <begin position="1"/>
        <end position="20"/>
    </location>
</feature>
<comment type="caution">
    <text evidence="10">The sequence shown here is derived from an EMBL/GenBank/DDBJ whole genome shotgun (WGS) entry which is preliminary data.</text>
</comment>
<evidence type="ECO:0000256" key="6">
    <source>
        <dbReference type="ARBA" id="ARBA00050776"/>
    </source>
</evidence>
<dbReference type="RefSeq" id="WP_343960702.1">
    <property type="nucleotide sequence ID" value="NZ_BAAAKZ010000009.1"/>
</dbReference>
<keyword evidence="4" id="KW-0808">Transferase</keyword>
<comment type="similarity">
    <text evidence="2">Belongs to the class-V pyridoxal-phosphate-dependent aminotransferase family. Csd subfamily.</text>
</comment>
<comment type="catalytic activity">
    <reaction evidence="6">
        <text>(sulfur carrier)-H + L-cysteine = (sulfur carrier)-SH + L-alanine</text>
        <dbReference type="Rhea" id="RHEA:43892"/>
        <dbReference type="Rhea" id="RHEA-COMP:14737"/>
        <dbReference type="Rhea" id="RHEA-COMP:14739"/>
        <dbReference type="ChEBI" id="CHEBI:29917"/>
        <dbReference type="ChEBI" id="CHEBI:35235"/>
        <dbReference type="ChEBI" id="CHEBI:57972"/>
        <dbReference type="ChEBI" id="CHEBI:64428"/>
        <dbReference type="EC" id="2.8.1.7"/>
    </reaction>
</comment>
<name>A0ABW3TT08_9MICO</name>
<evidence type="ECO:0000313" key="11">
    <source>
        <dbReference type="Proteomes" id="UP001597181"/>
    </source>
</evidence>
<protein>
    <recommendedName>
        <fullName evidence="3">cysteine desulfurase</fullName>
        <ecNumber evidence="3">2.8.1.7</ecNumber>
    </recommendedName>
</protein>
<dbReference type="InterPro" id="IPR000192">
    <property type="entry name" value="Aminotrans_V_dom"/>
</dbReference>
<proteinExistence type="inferred from homology"/>
<dbReference type="Proteomes" id="UP001597181">
    <property type="component" value="Unassembled WGS sequence"/>
</dbReference>
<dbReference type="GO" id="GO:0008483">
    <property type="term" value="F:transaminase activity"/>
    <property type="evidence" value="ECO:0007669"/>
    <property type="project" value="UniProtKB-KW"/>
</dbReference>
<dbReference type="InterPro" id="IPR020578">
    <property type="entry name" value="Aminotrans_V_PyrdxlP_BS"/>
</dbReference>
<feature type="domain" description="Aminotransferase class V" evidence="9">
    <location>
        <begin position="57"/>
        <end position="439"/>
    </location>
</feature>
<evidence type="ECO:0000259" key="9">
    <source>
        <dbReference type="Pfam" id="PF00266"/>
    </source>
</evidence>
<keyword evidence="11" id="KW-1185">Reference proteome</keyword>
<evidence type="ECO:0000256" key="1">
    <source>
        <dbReference type="ARBA" id="ARBA00001933"/>
    </source>
</evidence>
<feature type="compositionally biased region" description="Polar residues" evidence="8">
    <location>
        <begin position="1"/>
        <end position="15"/>
    </location>
</feature>
<evidence type="ECO:0000256" key="4">
    <source>
        <dbReference type="ARBA" id="ARBA00022679"/>
    </source>
</evidence>
<dbReference type="PROSITE" id="PS00595">
    <property type="entry name" value="AA_TRANSFER_CLASS_5"/>
    <property type="match status" value="1"/>
</dbReference>
<keyword evidence="10" id="KW-0032">Aminotransferase</keyword>
<dbReference type="InterPro" id="IPR010970">
    <property type="entry name" value="Cys_dSase_SufS"/>
</dbReference>
<evidence type="ECO:0000256" key="7">
    <source>
        <dbReference type="RuleBase" id="RU004504"/>
    </source>
</evidence>
<dbReference type="InterPro" id="IPR015421">
    <property type="entry name" value="PyrdxlP-dep_Trfase_major"/>
</dbReference>
<dbReference type="PANTHER" id="PTHR43586">
    <property type="entry name" value="CYSTEINE DESULFURASE"/>
    <property type="match status" value="1"/>
</dbReference>
<dbReference type="Pfam" id="PF00266">
    <property type="entry name" value="Aminotran_5"/>
    <property type="match status" value="1"/>
</dbReference>
<evidence type="ECO:0000256" key="2">
    <source>
        <dbReference type="ARBA" id="ARBA00010447"/>
    </source>
</evidence>
<organism evidence="10 11">
    <name type="scientific">Leucobacter albus</name>
    <dbReference type="NCBI Taxonomy" id="272210"/>
    <lineage>
        <taxon>Bacteria</taxon>
        <taxon>Bacillati</taxon>
        <taxon>Actinomycetota</taxon>
        <taxon>Actinomycetes</taxon>
        <taxon>Micrococcales</taxon>
        <taxon>Microbacteriaceae</taxon>
        <taxon>Leucobacter</taxon>
    </lineage>
</organism>
<dbReference type="EC" id="2.8.1.7" evidence="3"/>
<evidence type="ECO:0000256" key="3">
    <source>
        <dbReference type="ARBA" id="ARBA00012239"/>
    </source>
</evidence>
<dbReference type="InterPro" id="IPR015424">
    <property type="entry name" value="PyrdxlP-dep_Trfase"/>
</dbReference>